<dbReference type="EMBL" id="AXCY01000035">
    <property type="protein sequence ID" value="KGM10903.1"/>
    <property type="molecule type" value="Genomic_DNA"/>
</dbReference>
<comment type="caution">
    <text evidence="2">The sequence shown here is derived from an EMBL/GenBank/DDBJ whole genome shotgun (WGS) entry which is preliminary data.</text>
</comment>
<reference evidence="2 3" key="2">
    <citation type="journal article" date="2015" name="Stand. Genomic Sci.">
        <title>Draft genome sequence of Cellulomonas carbonis T26(T) and comparative analysis of six Cellulomonas genomes.</title>
        <authorList>
            <person name="Zhuang W."/>
            <person name="Zhang S."/>
            <person name="Xia X."/>
            <person name="Wang G."/>
        </authorList>
    </citation>
    <scope>NUCLEOTIDE SEQUENCE [LARGE SCALE GENOMIC DNA]</scope>
    <source>
        <strain evidence="2 3">T26</strain>
    </source>
</reference>
<sequence length="64" mass="6719">MMAIFITRTATDPVCGTVVRVARAAAAADFQGQELFFCSSHCGATFAADPDRYVAASSVPSCRT</sequence>
<dbReference type="AlphaFoldDB" id="A0A0A0BR07"/>
<dbReference type="GO" id="GO:0016491">
    <property type="term" value="F:oxidoreductase activity"/>
    <property type="evidence" value="ECO:0007669"/>
    <property type="project" value="InterPro"/>
</dbReference>
<dbReference type="Pfam" id="PF04945">
    <property type="entry name" value="YHS"/>
    <property type="match status" value="1"/>
</dbReference>
<dbReference type="InterPro" id="IPR007029">
    <property type="entry name" value="YHS_dom"/>
</dbReference>
<reference evidence="2 3" key="1">
    <citation type="submission" date="2013-08" db="EMBL/GenBank/DDBJ databases">
        <title>Genome sequencing of Cellulomonas carbonis T26.</title>
        <authorList>
            <person name="Chen F."/>
            <person name="Li Y."/>
            <person name="Wang G."/>
        </authorList>
    </citation>
    <scope>NUCLEOTIDE SEQUENCE [LARGE SCALE GENOMIC DNA]</scope>
    <source>
        <strain evidence="2 3">T26</strain>
    </source>
</reference>
<accession>A0A0A0BR07</accession>
<evidence type="ECO:0000259" key="1">
    <source>
        <dbReference type="Pfam" id="PF04945"/>
    </source>
</evidence>
<feature type="domain" description="YHS" evidence="1">
    <location>
        <begin position="11"/>
        <end position="55"/>
    </location>
</feature>
<dbReference type="InterPro" id="IPR012348">
    <property type="entry name" value="RNR-like"/>
</dbReference>
<gene>
    <name evidence="2" type="ORF">N868_13000</name>
</gene>
<dbReference type="Proteomes" id="UP000029839">
    <property type="component" value="Unassembled WGS sequence"/>
</dbReference>
<evidence type="ECO:0000313" key="3">
    <source>
        <dbReference type="Proteomes" id="UP000029839"/>
    </source>
</evidence>
<keyword evidence="3" id="KW-1185">Reference proteome</keyword>
<organism evidence="2 3">
    <name type="scientific">Cellulomonas carbonis T26</name>
    <dbReference type="NCBI Taxonomy" id="947969"/>
    <lineage>
        <taxon>Bacteria</taxon>
        <taxon>Bacillati</taxon>
        <taxon>Actinomycetota</taxon>
        <taxon>Actinomycetes</taxon>
        <taxon>Micrococcales</taxon>
        <taxon>Cellulomonadaceae</taxon>
        <taxon>Cellulomonas</taxon>
    </lineage>
</organism>
<name>A0A0A0BR07_9CELL</name>
<evidence type="ECO:0000313" key="2">
    <source>
        <dbReference type="EMBL" id="KGM10903.1"/>
    </source>
</evidence>
<dbReference type="SUPFAM" id="SSF47240">
    <property type="entry name" value="Ferritin-like"/>
    <property type="match status" value="1"/>
</dbReference>
<proteinExistence type="predicted"/>
<dbReference type="Gene3D" id="1.10.620.20">
    <property type="entry name" value="Ribonucleotide Reductase, subunit A"/>
    <property type="match status" value="1"/>
</dbReference>
<dbReference type="InterPro" id="IPR009078">
    <property type="entry name" value="Ferritin-like_SF"/>
</dbReference>
<protein>
    <recommendedName>
        <fullName evidence="1">YHS domain-containing protein</fullName>
    </recommendedName>
</protein>